<keyword evidence="2" id="KW-0288">FMN</keyword>
<dbReference type="PANTHER" id="PTHR43278:SF2">
    <property type="entry name" value="IRON-SULFUR FLAVOPROTEIN"/>
    <property type="match status" value="1"/>
</dbReference>
<organism evidence="4 5">
    <name type="scientific">Parafannyhessea umbonata</name>
    <dbReference type="NCBI Taxonomy" id="604330"/>
    <lineage>
        <taxon>Bacteria</taxon>
        <taxon>Bacillati</taxon>
        <taxon>Actinomycetota</taxon>
        <taxon>Coriobacteriia</taxon>
        <taxon>Coriobacteriales</taxon>
        <taxon>Atopobiaceae</taxon>
        <taxon>Parafannyhessea</taxon>
    </lineage>
</organism>
<evidence type="ECO:0000313" key="5">
    <source>
        <dbReference type="Proteomes" id="UP000198528"/>
    </source>
</evidence>
<accession>A0A1G6K3N1</accession>
<sequence>MASILVLNGSSRARGFTAAMIRSFAQGARQAGNTVQVLDLRTLDIHCCVGCLHGGADPAHPCTQRDDMARVYAAYRACDVVVLATPLFFWSYSGLLKNAFDRLWALAECEPDELHGNGRSGALLVAAGGAHPAQLLAHFDYLMLRMGWKNLGSAVLLHTDDLDASAVTDVPQARELGASIA</sequence>
<evidence type="ECO:0000256" key="2">
    <source>
        <dbReference type="ARBA" id="ARBA00022643"/>
    </source>
</evidence>
<keyword evidence="5" id="KW-1185">Reference proteome</keyword>
<dbReference type="PANTHER" id="PTHR43278">
    <property type="entry name" value="NAD(P)H-DEPENDENT FMN-CONTAINING OXIDOREDUCTASE YWQN-RELATED"/>
    <property type="match status" value="1"/>
</dbReference>
<dbReference type="RefSeq" id="WP_090845958.1">
    <property type="nucleotide sequence ID" value="NZ_FMZL01000006.1"/>
</dbReference>
<evidence type="ECO:0000259" key="3">
    <source>
        <dbReference type="Pfam" id="PF03358"/>
    </source>
</evidence>
<keyword evidence="1" id="KW-0285">Flavoprotein</keyword>
<dbReference type="InterPro" id="IPR005025">
    <property type="entry name" value="FMN_Rdtase-like_dom"/>
</dbReference>
<evidence type="ECO:0000256" key="1">
    <source>
        <dbReference type="ARBA" id="ARBA00022630"/>
    </source>
</evidence>
<dbReference type="Pfam" id="PF03358">
    <property type="entry name" value="FMN_red"/>
    <property type="match status" value="1"/>
</dbReference>
<dbReference type="AlphaFoldDB" id="A0A1G6K3N1"/>
<protein>
    <submittedName>
        <fullName evidence="4">NADPH-dependent FMN reductase</fullName>
    </submittedName>
</protein>
<evidence type="ECO:0000313" key="4">
    <source>
        <dbReference type="EMBL" id="SDC25600.1"/>
    </source>
</evidence>
<gene>
    <name evidence="4" type="ORF">SAMN04487824_10698</name>
</gene>
<dbReference type="InterPro" id="IPR051796">
    <property type="entry name" value="ISF_SsuE-like"/>
</dbReference>
<dbReference type="EMBL" id="FMZL01000006">
    <property type="protein sequence ID" value="SDC25600.1"/>
    <property type="molecule type" value="Genomic_DNA"/>
</dbReference>
<dbReference type="Gene3D" id="3.40.50.360">
    <property type="match status" value="1"/>
</dbReference>
<proteinExistence type="predicted"/>
<reference evidence="5" key="1">
    <citation type="submission" date="2016-10" db="EMBL/GenBank/DDBJ databases">
        <authorList>
            <person name="Varghese N."/>
            <person name="Submissions S."/>
        </authorList>
    </citation>
    <scope>NUCLEOTIDE SEQUENCE [LARGE SCALE GENOMIC DNA]</scope>
    <source>
        <strain evidence="5">DSM 22619</strain>
    </source>
</reference>
<feature type="domain" description="NADPH-dependent FMN reductase-like" evidence="3">
    <location>
        <begin position="3"/>
        <end position="154"/>
    </location>
</feature>
<dbReference type="InterPro" id="IPR029039">
    <property type="entry name" value="Flavoprotein-like_sf"/>
</dbReference>
<dbReference type="Proteomes" id="UP000198528">
    <property type="component" value="Unassembled WGS sequence"/>
</dbReference>
<dbReference type="STRING" id="604330.SAMN04489857_1391"/>
<dbReference type="SUPFAM" id="SSF52218">
    <property type="entry name" value="Flavoproteins"/>
    <property type="match status" value="1"/>
</dbReference>
<name>A0A1G6K3N1_9ACTN</name>
<dbReference type="GO" id="GO:0016491">
    <property type="term" value="F:oxidoreductase activity"/>
    <property type="evidence" value="ECO:0007669"/>
    <property type="project" value="InterPro"/>
</dbReference>